<evidence type="ECO:0000256" key="2">
    <source>
        <dbReference type="ARBA" id="ARBA00009009"/>
    </source>
</evidence>
<feature type="domain" description="Beta-lactamase class A catalytic" evidence="6">
    <location>
        <begin position="48"/>
        <end position="264"/>
    </location>
</feature>
<proteinExistence type="inferred from homology"/>
<dbReference type="RefSeq" id="WP_160677353.1">
    <property type="nucleotide sequence ID" value="NZ_WTYN01000005.1"/>
</dbReference>
<feature type="chain" id="PRO_5032484926" description="beta-lactamase" evidence="5">
    <location>
        <begin position="20"/>
        <end position="295"/>
    </location>
</feature>
<comment type="similarity">
    <text evidence="2">Belongs to the class-A beta-lactamase family.</text>
</comment>
<keyword evidence="8" id="KW-1185">Reference proteome</keyword>
<dbReference type="EMBL" id="WTYN01000005">
    <property type="protein sequence ID" value="MXO64016.1"/>
    <property type="molecule type" value="Genomic_DNA"/>
</dbReference>
<dbReference type="InterPro" id="IPR000871">
    <property type="entry name" value="Beta-lactam_class-A"/>
</dbReference>
<dbReference type="InterPro" id="IPR045155">
    <property type="entry name" value="Beta-lactam_cat"/>
</dbReference>
<reference evidence="7 8" key="1">
    <citation type="submission" date="2019-12" db="EMBL/GenBank/DDBJ databases">
        <title>Genomic-based taxomic classification of the family Erythrobacteraceae.</title>
        <authorList>
            <person name="Xu L."/>
        </authorList>
    </citation>
    <scope>NUCLEOTIDE SEQUENCE [LARGE SCALE GENOMIC DNA]</scope>
    <source>
        <strain evidence="7 8">MCCC 1A09965</strain>
    </source>
</reference>
<dbReference type="EC" id="3.5.2.6" evidence="3"/>
<dbReference type="OrthoDB" id="9784149at2"/>
<comment type="catalytic activity">
    <reaction evidence="1">
        <text>a beta-lactam + H2O = a substituted beta-amino acid</text>
        <dbReference type="Rhea" id="RHEA:20401"/>
        <dbReference type="ChEBI" id="CHEBI:15377"/>
        <dbReference type="ChEBI" id="CHEBI:35627"/>
        <dbReference type="ChEBI" id="CHEBI:140347"/>
        <dbReference type="EC" id="3.5.2.6"/>
    </reaction>
</comment>
<dbReference type="PRINTS" id="PR00118">
    <property type="entry name" value="BLACTAMASEA"/>
</dbReference>
<dbReference type="PANTHER" id="PTHR35333:SF3">
    <property type="entry name" value="BETA-LACTAMASE-TYPE TRANSPEPTIDASE FOLD CONTAINING PROTEIN"/>
    <property type="match status" value="1"/>
</dbReference>
<gene>
    <name evidence="7" type="primary">bla</name>
    <name evidence="7" type="ORF">GRI48_13490</name>
</gene>
<name>A0A844YFQ5_9SPHN</name>
<evidence type="ECO:0000313" key="8">
    <source>
        <dbReference type="Proteomes" id="UP000445582"/>
    </source>
</evidence>
<dbReference type="GO" id="GO:0008800">
    <property type="term" value="F:beta-lactamase activity"/>
    <property type="evidence" value="ECO:0007669"/>
    <property type="project" value="UniProtKB-EC"/>
</dbReference>
<dbReference type="PROSITE" id="PS51257">
    <property type="entry name" value="PROKAR_LIPOPROTEIN"/>
    <property type="match status" value="1"/>
</dbReference>
<dbReference type="Gene3D" id="3.40.710.10">
    <property type="entry name" value="DD-peptidase/beta-lactamase superfamily"/>
    <property type="match status" value="1"/>
</dbReference>
<evidence type="ECO:0000259" key="6">
    <source>
        <dbReference type="Pfam" id="PF13354"/>
    </source>
</evidence>
<feature type="region of interest" description="Disordered" evidence="4">
    <location>
        <begin position="161"/>
        <end position="181"/>
    </location>
</feature>
<feature type="signal peptide" evidence="5">
    <location>
        <begin position="1"/>
        <end position="19"/>
    </location>
</feature>
<comment type="caution">
    <text evidence="7">The sequence shown here is derived from an EMBL/GenBank/DDBJ whole genome shotgun (WGS) entry which is preliminary data.</text>
</comment>
<protein>
    <recommendedName>
        <fullName evidence="3">beta-lactamase</fullName>
        <ecNumber evidence="3">3.5.2.6</ecNumber>
    </recommendedName>
</protein>
<dbReference type="PANTHER" id="PTHR35333">
    <property type="entry name" value="BETA-LACTAMASE"/>
    <property type="match status" value="1"/>
</dbReference>
<dbReference type="SUPFAM" id="SSF56601">
    <property type="entry name" value="beta-lactamase/transpeptidase-like"/>
    <property type="match status" value="1"/>
</dbReference>
<keyword evidence="5" id="KW-0732">Signal</keyword>
<evidence type="ECO:0000256" key="5">
    <source>
        <dbReference type="SAM" id="SignalP"/>
    </source>
</evidence>
<dbReference type="InterPro" id="IPR012338">
    <property type="entry name" value="Beta-lactam/transpept-like"/>
</dbReference>
<evidence type="ECO:0000256" key="4">
    <source>
        <dbReference type="SAM" id="MobiDB-lite"/>
    </source>
</evidence>
<accession>A0A844YFQ5</accession>
<organism evidence="7 8">
    <name type="scientific">Qipengyuania oceanensis</name>
    <dbReference type="NCBI Taxonomy" id="1463597"/>
    <lineage>
        <taxon>Bacteria</taxon>
        <taxon>Pseudomonadati</taxon>
        <taxon>Pseudomonadota</taxon>
        <taxon>Alphaproteobacteria</taxon>
        <taxon>Sphingomonadales</taxon>
        <taxon>Erythrobacteraceae</taxon>
        <taxon>Qipengyuania</taxon>
    </lineage>
</organism>
<evidence type="ECO:0000256" key="1">
    <source>
        <dbReference type="ARBA" id="ARBA00001526"/>
    </source>
</evidence>
<dbReference type="GO" id="GO:0030655">
    <property type="term" value="P:beta-lactam antibiotic catabolic process"/>
    <property type="evidence" value="ECO:0007669"/>
    <property type="project" value="InterPro"/>
</dbReference>
<dbReference type="GO" id="GO:0046677">
    <property type="term" value="P:response to antibiotic"/>
    <property type="evidence" value="ECO:0007669"/>
    <property type="project" value="InterPro"/>
</dbReference>
<sequence length="295" mass="31027">MRALFLPLLLATAACTAVPQDEVATSLAEQDLASRMAEIEAASGGRLGVALHSPDAGTVFLHRGDERFAMCSSFKLALAAMALERPGLRDARLGFGPDEVLGYAPYAKQRAALGWMSGLEAARHSVTISDNTAANLLLAELGGPDGFTAWLRGFGDDKTRLDRNEPALNENAPGDPRDTTTPQAHAKLVADLLWGDRLAAADRSLLREWLVETSTGMNRLRAGIPDGWQAGDKTGTCGSGANGQVNDIAVFETPDGARYVLAVYLDRPSGTTAEAEAAIAQAARAIVAMLQQAGA</sequence>
<evidence type="ECO:0000256" key="3">
    <source>
        <dbReference type="ARBA" id="ARBA00012865"/>
    </source>
</evidence>
<dbReference type="AlphaFoldDB" id="A0A844YFQ5"/>
<dbReference type="Proteomes" id="UP000445582">
    <property type="component" value="Unassembled WGS sequence"/>
</dbReference>
<dbReference type="NCBIfam" id="NF033103">
    <property type="entry name" value="bla_class_A"/>
    <property type="match status" value="1"/>
</dbReference>
<evidence type="ECO:0000313" key="7">
    <source>
        <dbReference type="EMBL" id="MXO64016.1"/>
    </source>
</evidence>
<dbReference type="Pfam" id="PF13354">
    <property type="entry name" value="Beta-lactamase2"/>
    <property type="match status" value="1"/>
</dbReference>